<gene>
    <name evidence="5" type="ordered locus">SO_2520</name>
</gene>
<protein>
    <recommendedName>
        <fullName evidence="1">diguanylate cyclase</fullName>
        <ecNumber evidence="1">2.7.7.65</ecNumber>
    </recommendedName>
</protein>
<dbReference type="PANTHER" id="PTHR45138:SF9">
    <property type="entry name" value="DIGUANYLATE CYCLASE DGCM-RELATED"/>
    <property type="match status" value="1"/>
</dbReference>
<keyword evidence="6" id="KW-1185">Reference proteome</keyword>
<keyword evidence="3" id="KW-0472">Membrane</keyword>
<dbReference type="PATRIC" id="fig|211586.12.peg.2426"/>
<reference evidence="5 6" key="4">
    <citation type="journal article" date="2011" name="BMC Genomics">
        <title>Genome-wide protein localization prediction strategies for gram negative bacteria.</title>
        <authorList>
            <person name="Romine M.F."/>
        </authorList>
    </citation>
    <scope>NUCLEOTIDE SEQUENCE [LARGE SCALE GENOMIC DNA]</scope>
    <source>
        <strain evidence="6">ATCC 700550 / JCM 31522 / CIP 106686 / LMG 19005 / NCIMB 14063 / MR-1</strain>
    </source>
</reference>
<dbReference type="KEGG" id="son:SO_2520"/>
<evidence type="ECO:0000313" key="5">
    <source>
        <dbReference type="EMBL" id="AAN55551.1"/>
    </source>
</evidence>
<dbReference type="PaxDb" id="211586-SO_2520"/>
<dbReference type="CDD" id="cd01949">
    <property type="entry name" value="GGDEF"/>
    <property type="match status" value="1"/>
</dbReference>
<comment type="catalytic activity">
    <reaction evidence="2">
        <text>2 GTP = 3',3'-c-di-GMP + 2 diphosphate</text>
        <dbReference type="Rhea" id="RHEA:24898"/>
        <dbReference type="ChEBI" id="CHEBI:33019"/>
        <dbReference type="ChEBI" id="CHEBI:37565"/>
        <dbReference type="ChEBI" id="CHEBI:58805"/>
        <dbReference type="EC" id="2.7.7.65"/>
    </reaction>
</comment>
<dbReference type="EMBL" id="AE014299">
    <property type="protein sequence ID" value="AAN55551.1"/>
    <property type="molecule type" value="Genomic_DNA"/>
</dbReference>
<accession>Q8EE69</accession>
<reference evidence="5 6" key="2">
    <citation type="journal article" date="2005" name="Proteomics">
        <title>Global detection and characterization of hypothetical proteins in Shewanella oneidensis MR-1 using LC-MS based proteomics.</title>
        <authorList>
            <person name="Elias D.A."/>
            <person name="Monroe M.E."/>
            <person name="Marshall M.J."/>
            <person name="Romine M.F."/>
            <person name="Belieav A.S."/>
            <person name="Fredrickson J.K."/>
            <person name="Anderson G.A."/>
            <person name="Smith R.D."/>
            <person name="Lipton M.S."/>
        </authorList>
    </citation>
    <scope>NUCLEOTIDE SEQUENCE [LARGE SCALE GENOMIC DNA]</scope>
    <source>
        <strain evidence="6">ATCC 700550 / JCM 31522 / CIP 106686 / LMG 19005 / NCIMB 14063 / MR-1</strain>
    </source>
</reference>
<dbReference type="PANTHER" id="PTHR45138">
    <property type="entry name" value="REGULATORY COMPONENTS OF SENSORY TRANSDUCTION SYSTEM"/>
    <property type="match status" value="1"/>
</dbReference>
<dbReference type="GO" id="GO:0043709">
    <property type="term" value="P:cell adhesion involved in single-species biofilm formation"/>
    <property type="evidence" value="ECO:0000318"/>
    <property type="project" value="GO_Central"/>
</dbReference>
<dbReference type="OrthoDB" id="5914567at2"/>
<dbReference type="InterPro" id="IPR050469">
    <property type="entry name" value="Diguanylate_Cyclase"/>
</dbReference>
<dbReference type="SMART" id="SM00267">
    <property type="entry name" value="GGDEF"/>
    <property type="match status" value="1"/>
</dbReference>
<proteinExistence type="predicted"/>
<reference evidence="5 6" key="3">
    <citation type="journal article" date="2008" name="Appl. Environ. Microbiol.">
        <title>Identification of mobile elements and pseudogenes in the Shewanella oneidensis MR-1 genome.</title>
        <authorList>
            <person name="Romine M.F."/>
            <person name="Carlson T.S."/>
            <person name="Norbeck A.D."/>
            <person name="McCue L.A."/>
            <person name="Lipton M.S."/>
        </authorList>
    </citation>
    <scope>NUCLEOTIDE SEQUENCE [LARGE SCALE GENOMIC DNA]</scope>
    <source>
        <strain evidence="6">ATCC 700550 / JCM 31522 / CIP 106686 / LMG 19005 / NCIMB 14063 / MR-1</strain>
    </source>
</reference>
<dbReference type="GO" id="GO:0052621">
    <property type="term" value="F:diguanylate cyclase activity"/>
    <property type="evidence" value="ECO:0000318"/>
    <property type="project" value="GO_Central"/>
</dbReference>
<dbReference type="FunFam" id="3.30.70.270:FF:000086">
    <property type="entry name" value="Protein FimX"/>
    <property type="match status" value="1"/>
</dbReference>
<dbReference type="AlphaFoldDB" id="Q8EE69"/>
<organism evidence="5 6">
    <name type="scientific">Shewanella oneidensis (strain ATCC 700550 / JCM 31522 / CIP 106686 / LMG 19005 / NCIMB 14063 / MR-1)</name>
    <dbReference type="NCBI Taxonomy" id="211586"/>
    <lineage>
        <taxon>Bacteria</taxon>
        <taxon>Pseudomonadati</taxon>
        <taxon>Pseudomonadota</taxon>
        <taxon>Gammaproteobacteria</taxon>
        <taxon>Alteromonadales</taxon>
        <taxon>Shewanellaceae</taxon>
        <taxon>Shewanella</taxon>
    </lineage>
</organism>
<dbReference type="GO" id="GO:1902201">
    <property type="term" value="P:negative regulation of bacterial-type flagellum-dependent cell motility"/>
    <property type="evidence" value="ECO:0000318"/>
    <property type="project" value="GO_Central"/>
</dbReference>
<dbReference type="Gene3D" id="3.30.70.270">
    <property type="match status" value="1"/>
</dbReference>
<dbReference type="Pfam" id="PF00990">
    <property type="entry name" value="GGDEF"/>
    <property type="match status" value="1"/>
</dbReference>
<feature type="domain" description="GGDEF" evidence="4">
    <location>
        <begin position="176"/>
        <end position="311"/>
    </location>
</feature>
<name>Q8EE69_SHEON</name>
<dbReference type="InterPro" id="IPR029787">
    <property type="entry name" value="Nucleotide_cyclase"/>
</dbReference>
<evidence type="ECO:0000256" key="2">
    <source>
        <dbReference type="ARBA" id="ARBA00034247"/>
    </source>
</evidence>
<evidence type="ECO:0000259" key="4">
    <source>
        <dbReference type="PROSITE" id="PS50887"/>
    </source>
</evidence>
<dbReference type="BioCyc" id="SONE211586:G1GMP-2310-MONOMER"/>
<dbReference type="Proteomes" id="UP000008186">
    <property type="component" value="Chromosome"/>
</dbReference>
<sequence>MCILGTTAKSLRLASVYGLSLFILFIVPLYLWQSTAAKMIAEVDWLDVATEGALFVLGMCWLMVIVSVRPSGRVTNLLIAGLSSYCLGCYLDLLDEIFIVKTLPIYNWFEKMPTPVGLLVLTGGLWLWRDEQTVVNRQLQTREQFHREHQLTDSLTLLNDAKAFEHHLVKQLSQNQSVGLLMLDVDYFHRYNKNQGVEEGDKLLSQLALWLSSTLRNQDLVCRYAGDRFVILLRGAIPSFVSVMAEQLQHGIKAFDCSATVVWTLPSPKMLPLQNSTCTAKEEAIALLQVLNQKMSQQKELRVSEAIAPSPFNTLDKSAASELN</sequence>
<dbReference type="InterPro" id="IPR000160">
    <property type="entry name" value="GGDEF_dom"/>
</dbReference>
<dbReference type="InterPro" id="IPR043128">
    <property type="entry name" value="Rev_trsase/Diguanyl_cyclase"/>
</dbReference>
<dbReference type="GO" id="GO:0005886">
    <property type="term" value="C:plasma membrane"/>
    <property type="evidence" value="ECO:0000318"/>
    <property type="project" value="GO_Central"/>
</dbReference>
<dbReference type="eggNOG" id="COG2199">
    <property type="taxonomic scope" value="Bacteria"/>
</dbReference>
<feature type="transmembrane region" description="Helical" evidence="3">
    <location>
        <begin position="12"/>
        <end position="32"/>
    </location>
</feature>
<dbReference type="SUPFAM" id="SSF55073">
    <property type="entry name" value="Nucleotide cyclase"/>
    <property type="match status" value="1"/>
</dbReference>
<dbReference type="PROSITE" id="PS50887">
    <property type="entry name" value="GGDEF"/>
    <property type="match status" value="1"/>
</dbReference>
<feature type="transmembrane region" description="Helical" evidence="3">
    <location>
        <begin position="52"/>
        <end position="70"/>
    </location>
</feature>
<dbReference type="PhylomeDB" id="Q8EE69"/>
<dbReference type="STRING" id="211586.SO_2520"/>
<keyword evidence="3" id="KW-1133">Transmembrane helix</keyword>
<dbReference type="HOGENOM" id="CLU_070527_0_0_6"/>
<dbReference type="RefSeq" id="WP_011072482.1">
    <property type="nucleotide sequence ID" value="NC_004347.2"/>
</dbReference>
<dbReference type="NCBIfam" id="TIGR00254">
    <property type="entry name" value="GGDEF"/>
    <property type="match status" value="1"/>
</dbReference>
<evidence type="ECO:0000313" key="6">
    <source>
        <dbReference type="Proteomes" id="UP000008186"/>
    </source>
</evidence>
<evidence type="ECO:0000256" key="3">
    <source>
        <dbReference type="SAM" id="Phobius"/>
    </source>
</evidence>
<keyword evidence="3" id="KW-0812">Transmembrane</keyword>
<evidence type="ECO:0000256" key="1">
    <source>
        <dbReference type="ARBA" id="ARBA00012528"/>
    </source>
</evidence>
<dbReference type="EC" id="2.7.7.65" evidence="1"/>
<reference evidence="5 6" key="1">
    <citation type="journal article" date="2002" name="Nat. Biotechnol.">
        <title>Genome sequence of the dissimilatory metal ion-reducing bacterium Shewanella oneidensis.</title>
        <authorList>
            <person name="Heidelberg J.F."/>
            <person name="Paulsen I.T."/>
            <person name="Nelson K.E."/>
            <person name="Gaidos E.J."/>
            <person name="Nelson W.C."/>
            <person name="Read T.D."/>
            <person name="Eisen J.A."/>
            <person name="Seshadri R."/>
            <person name="Ward N."/>
            <person name="Methe B."/>
            <person name="Clayton R.A."/>
            <person name="Meyer T."/>
            <person name="Tsapin A."/>
            <person name="Scott J."/>
            <person name="Beanan M."/>
            <person name="Brinkac L."/>
            <person name="Daugherty S."/>
            <person name="DeBoy R.T."/>
            <person name="Dodson R.J."/>
            <person name="Durkin A.S."/>
            <person name="Haft D.H."/>
            <person name="Kolonay J.F."/>
            <person name="Madupu R."/>
            <person name="Peterson J.D."/>
            <person name="Umayam L.A."/>
            <person name="White O."/>
            <person name="Wolf A.M."/>
            <person name="Vamathevan J."/>
            <person name="Weidman J."/>
            <person name="Impraim M."/>
            <person name="Lee K."/>
            <person name="Berry K."/>
            <person name="Lee C."/>
            <person name="Mueller J."/>
            <person name="Khouri H."/>
            <person name="Gill J."/>
            <person name="Utterback T.R."/>
            <person name="McDonald L.A."/>
            <person name="Feldblyum T.V."/>
            <person name="Smith H.O."/>
            <person name="Venter J.C."/>
            <person name="Nealson K.H."/>
            <person name="Fraser C.M."/>
        </authorList>
    </citation>
    <scope>NUCLEOTIDE SEQUENCE [LARGE SCALE GENOMIC DNA]</scope>
    <source>
        <strain evidence="6">ATCC 700550 / JCM 31522 / CIP 106686 / LMG 19005 / NCIMB 14063 / MR-1</strain>
    </source>
</reference>
<feature type="transmembrane region" description="Helical" evidence="3">
    <location>
        <begin position="77"/>
        <end position="100"/>
    </location>
</feature>